<evidence type="ECO:0000256" key="8">
    <source>
        <dbReference type="ARBA" id="ARBA00022777"/>
    </source>
</evidence>
<evidence type="ECO:0000256" key="13">
    <source>
        <dbReference type="ARBA" id="ARBA00048967"/>
    </source>
</evidence>
<comment type="caution">
    <text evidence="18">The sequence shown here is derived from an EMBL/GenBank/DDBJ whole genome shotgun (WGS) entry which is preliminary data.</text>
</comment>
<dbReference type="AlphaFoldDB" id="A0A1W0WEF2"/>
<evidence type="ECO:0000256" key="15">
    <source>
        <dbReference type="RuleBase" id="RU000504"/>
    </source>
</evidence>
<evidence type="ECO:0000313" key="19">
    <source>
        <dbReference type="Proteomes" id="UP000192578"/>
    </source>
</evidence>
<evidence type="ECO:0000256" key="5">
    <source>
        <dbReference type="ARBA" id="ARBA00022679"/>
    </source>
</evidence>
<dbReference type="InterPro" id="IPR001697">
    <property type="entry name" value="Pyr_Knase"/>
</dbReference>
<dbReference type="EC" id="2.7.1.40" evidence="15"/>
<evidence type="ECO:0000256" key="11">
    <source>
        <dbReference type="ARBA" id="ARBA00023152"/>
    </source>
</evidence>
<keyword evidence="6" id="KW-0479">Metal-binding</keyword>
<dbReference type="NCBIfam" id="NF004491">
    <property type="entry name" value="PRK05826.1"/>
    <property type="match status" value="1"/>
</dbReference>
<comment type="function">
    <text evidence="14">Pyruvate kinase that catalyzes the conversion of phosphoenolpyruvate to pyruvate with the synthesis of ATP, and which plays a key role in glycolysis.</text>
</comment>
<feature type="domain" description="Pyruvate kinase barrel" evidence="16">
    <location>
        <begin position="37"/>
        <end position="365"/>
    </location>
</feature>
<evidence type="ECO:0000259" key="16">
    <source>
        <dbReference type="Pfam" id="PF00224"/>
    </source>
</evidence>
<dbReference type="Proteomes" id="UP000192578">
    <property type="component" value="Unassembled WGS sequence"/>
</dbReference>
<dbReference type="GO" id="GO:0004743">
    <property type="term" value="F:pyruvate kinase activity"/>
    <property type="evidence" value="ECO:0007669"/>
    <property type="project" value="UniProtKB-EC"/>
</dbReference>
<reference evidence="19" key="1">
    <citation type="submission" date="2017-01" db="EMBL/GenBank/DDBJ databases">
        <title>Comparative genomics of anhydrobiosis in the tardigrade Hypsibius dujardini.</title>
        <authorList>
            <person name="Yoshida Y."/>
            <person name="Koutsovoulos G."/>
            <person name="Laetsch D."/>
            <person name="Stevens L."/>
            <person name="Kumar S."/>
            <person name="Horikawa D."/>
            <person name="Ishino K."/>
            <person name="Komine S."/>
            <person name="Tomita M."/>
            <person name="Blaxter M."/>
            <person name="Arakawa K."/>
        </authorList>
    </citation>
    <scope>NUCLEOTIDE SEQUENCE [LARGE SCALE GENOMIC DNA]</scope>
    <source>
        <strain evidence="19">Z151</strain>
    </source>
</reference>
<dbReference type="GO" id="GO:0030955">
    <property type="term" value="F:potassium ion binding"/>
    <property type="evidence" value="ECO:0007669"/>
    <property type="project" value="InterPro"/>
</dbReference>
<dbReference type="Gene3D" id="3.20.20.60">
    <property type="entry name" value="Phosphoenolpyruvate-binding domains"/>
    <property type="match status" value="1"/>
</dbReference>
<dbReference type="GO" id="GO:0000287">
    <property type="term" value="F:magnesium ion binding"/>
    <property type="evidence" value="ECO:0007669"/>
    <property type="project" value="InterPro"/>
</dbReference>
<evidence type="ECO:0000256" key="4">
    <source>
        <dbReference type="ARBA" id="ARBA00008663"/>
    </source>
</evidence>
<evidence type="ECO:0000313" key="18">
    <source>
        <dbReference type="EMBL" id="OQV13569.1"/>
    </source>
</evidence>
<dbReference type="PRINTS" id="PR01050">
    <property type="entry name" value="PYRUVTKNASE"/>
</dbReference>
<comment type="catalytic activity">
    <reaction evidence="13">
        <text>pyruvate + ATP = phosphoenolpyruvate + ADP + H(+)</text>
        <dbReference type="Rhea" id="RHEA:18157"/>
        <dbReference type="ChEBI" id="CHEBI:15361"/>
        <dbReference type="ChEBI" id="CHEBI:15378"/>
        <dbReference type="ChEBI" id="CHEBI:30616"/>
        <dbReference type="ChEBI" id="CHEBI:58702"/>
        <dbReference type="ChEBI" id="CHEBI:456216"/>
        <dbReference type="EC" id="2.7.1.40"/>
    </reaction>
    <physiologicalReaction direction="right-to-left" evidence="13">
        <dbReference type="Rhea" id="RHEA:18159"/>
    </physiologicalReaction>
</comment>
<comment type="cofactor">
    <cofactor evidence="1">
        <name>Mg(2+)</name>
        <dbReference type="ChEBI" id="CHEBI:18420"/>
    </cofactor>
</comment>
<dbReference type="OrthoDB" id="108365at2759"/>
<dbReference type="SUPFAM" id="SSF52935">
    <property type="entry name" value="PK C-terminal domain-like"/>
    <property type="match status" value="1"/>
</dbReference>
<evidence type="ECO:0000259" key="17">
    <source>
        <dbReference type="Pfam" id="PF02887"/>
    </source>
</evidence>
<keyword evidence="12 18" id="KW-0670">Pyruvate</keyword>
<evidence type="ECO:0000256" key="12">
    <source>
        <dbReference type="ARBA" id="ARBA00023317"/>
    </source>
</evidence>
<keyword evidence="19" id="KW-1185">Reference proteome</keyword>
<dbReference type="InterPro" id="IPR036918">
    <property type="entry name" value="Pyrv_Knase_C_sf"/>
</dbReference>
<dbReference type="Pfam" id="PF02887">
    <property type="entry name" value="PK_C"/>
    <property type="match status" value="1"/>
</dbReference>
<keyword evidence="8 15" id="KW-0418">Kinase</keyword>
<dbReference type="NCBIfam" id="NF004978">
    <property type="entry name" value="PRK06354.1"/>
    <property type="match status" value="1"/>
</dbReference>
<keyword evidence="10 15" id="KW-0460">Magnesium</keyword>
<evidence type="ECO:0000256" key="3">
    <source>
        <dbReference type="ARBA" id="ARBA00004997"/>
    </source>
</evidence>
<gene>
    <name evidence="18" type="ORF">BV898_12206</name>
</gene>
<dbReference type="SUPFAM" id="SSF50800">
    <property type="entry name" value="PK beta-barrel domain-like"/>
    <property type="match status" value="1"/>
</dbReference>
<evidence type="ECO:0000256" key="7">
    <source>
        <dbReference type="ARBA" id="ARBA00022741"/>
    </source>
</evidence>
<comment type="cofactor">
    <cofactor evidence="2">
        <name>K(+)</name>
        <dbReference type="ChEBI" id="CHEBI:29103"/>
    </cofactor>
</comment>
<keyword evidence="11 15" id="KW-0324">Glycolysis</keyword>
<dbReference type="PROSITE" id="PS00110">
    <property type="entry name" value="PYRUVATE_KINASE"/>
    <property type="match status" value="1"/>
</dbReference>
<dbReference type="InterPro" id="IPR015806">
    <property type="entry name" value="Pyrv_Knase_insert_dom_sf"/>
</dbReference>
<proteinExistence type="inferred from homology"/>
<dbReference type="InterPro" id="IPR015795">
    <property type="entry name" value="Pyrv_Knase_C"/>
</dbReference>
<dbReference type="GO" id="GO:0005524">
    <property type="term" value="F:ATP binding"/>
    <property type="evidence" value="ECO:0007669"/>
    <property type="project" value="UniProtKB-KW"/>
</dbReference>
<accession>A0A1W0WEF2</accession>
<organism evidence="18 19">
    <name type="scientific">Hypsibius exemplaris</name>
    <name type="common">Freshwater tardigrade</name>
    <dbReference type="NCBI Taxonomy" id="2072580"/>
    <lineage>
        <taxon>Eukaryota</taxon>
        <taxon>Metazoa</taxon>
        <taxon>Ecdysozoa</taxon>
        <taxon>Tardigrada</taxon>
        <taxon>Eutardigrada</taxon>
        <taxon>Parachela</taxon>
        <taxon>Hypsibioidea</taxon>
        <taxon>Hypsibiidae</taxon>
        <taxon>Hypsibius</taxon>
    </lineage>
</organism>
<name>A0A1W0WEF2_HYPEX</name>
<keyword evidence="5 15" id="KW-0808">Transferase</keyword>
<dbReference type="NCBIfam" id="TIGR01064">
    <property type="entry name" value="pyruv_kin"/>
    <property type="match status" value="1"/>
</dbReference>
<protein>
    <recommendedName>
        <fullName evidence="15">Pyruvate kinase</fullName>
        <ecNumber evidence="15">2.7.1.40</ecNumber>
    </recommendedName>
</protein>
<dbReference type="EMBL" id="MTYJ01000121">
    <property type="protein sequence ID" value="OQV13569.1"/>
    <property type="molecule type" value="Genomic_DNA"/>
</dbReference>
<dbReference type="FunFam" id="3.20.20.60:FF:000025">
    <property type="entry name" value="Pyruvate kinase"/>
    <property type="match status" value="1"/>
</dbReference>
<dbReference type="InterPro" id="IPR040442">
    <property type="entry name" value="Pyrv_kinase-like_dom_sf"/>
</dbReference>
<comment type="similarity">
    <text evidence="4 15">Belongs to the pyruvate kinase family.</text>
</comment>
<dbReference type="InterPro" id="IPR015793">
    <property type="entry name" value="Pyrv_Knase_brl"/>
</dbReference>
<dbReference type="Pfam" id="PF00224">
    <property type="entry name" value="PK"/>
    <property type="match status" value="1"/>
</dbReference>
<feature type="domain" description="Pyruvate kinase C-terminal" evidence="17">
    <location>
        <begin position="400"/>
        <end position="517"/>
    </location>
</feature>
<keyword evidence="9" id="KW-0067">ATP-binding</keyword>
<dbReference type="FunFam" id="2.40.33.10:FF:000001">
    <property type="entry name" value="Pyruvate kinase"/>
    <property type="match status" value="1"/>
</dbReference>
<sequence length="527" mass="57327">MSLPSGGNAARLMNHPVVTQLEHNCHLNIDKAPHAIKKTGIVCTLGPASQKPDVLREMMKAGMTIARLNFSHGTHEYHAKSVQMVREAAATFPGLHLGIALDTKGPEVRTGTMAGDETKAAELRTGSIITITTDDAMKDQCSSELVYLDYKRFTKECKVGQKIFVDDGLMNFEVRELIDDLNVKCEVICGGSLSGKKGVNLPGIEIDLPAISDTDEADLKFAVELGLDMVFASFVRDGANVKHIREILGEKGKNIQIISKIENHQGLRNLDEIIETGDGLMVARGDLGVQIPQEKLTVAQKVIISKGNRSGKPVICATQMMDSMTNKPRPTRAEISDVTNAVLDGADCVMLSGESAKGAFPVETVRTMAEICREAEKIFFQRKFFTEMRLFLPQPCTPTHATAISAVEISLQTYATAIIVLSTTGQAARFLSKYKPHVPIIAVLADTQTARVLQLCRGVIPVVVTEESQDWVTDTDRKVQSGIKLGFQRGFVRTGDPLIVVTGWKQGQGYSNTIRIIAAPAESVLTV</sequence>
<dbReference type="UniPathway" id="UPA00109">
    <property type="reaction ID" value="UER00188"/>
</dbReference>
<dbReference type="Gene3D" id="2.40.33.10">
    <property type="entry name" value="PK beta-barrel domain-like"/>
    <property type="match status" value="1"/>
</dbReference>
<evidence type="ECO:0000256" key="9">
    <source>
        <dbReference type="ARBA" id="ARBA00022840"/>
    </source>
</evidence>
<dbReference type="InterPro" id="IPR011037">
    <property type="entry name" value="Pyrv_Knase-like_insert_dom_sf"/>
</dbReference>
<keyword evidence="7" id="KW-0547">Nucleotide-binding</keyword>
<dbReference type="SUPFAM" id="SSF51621">
    <property type="entry name" value="Phosphoenolpyruvate/pyruvate domain"/>
    <property type="match status" value="1"/>
</dbReference>
<dbReference type="GO" id="GO:0016301">
    <property type="term" value="F:kinase activity"/>
    <property type="evidence" value="ECO:0007669"/>
    <property type="project" value="UniProtKB-KW"/>
</dbReference>
<comment type="pathway">
    <text evidence="3 15">Carbohydrate degradation; glycolysis; pyruvate from D-glyceraldehyde 3-phosphate: step 5/5.</text>
</comment>
<dbReference type="Gene3D" id="3.40.1380.20">
    <property type="entry name" value="Pyruvate kinase, C-terminal domain"/>
    <property type="match status" value="1"/>
</dbReference>
<evidence type="ECO:0000256" key="14">
    <source>
        <dbReference type="ARBA" id="ARBA00058419"/>
    </source>
</evidence>
<evidence type="ECO:0000256" key="2">
    <source>
        <dbReference type="ARBA" id="ARBA00001958"/>
    </source>
</evidence>
<evidence type="ECO:0000256" key="6">
    <source>
        <dbReference type="ARBA" id="ARBA00022723"/>
    </source>
</evidence>
<dbReference type="InterPro" id="IPR018209">
    <property type="entry name" value="Pyrv_Knase_AS"/>
</dbReference>
<evidence type="ECO:0000256" key="1">
    <source>
        <dbReference type="ARBA" id="ARBA00001946"/>
    </source>
</evidence>
<dbReference type="InterPro" id="IPR015813">
    <property type="entry name" value="Pyrv/PenolPyrv_kinase-like_dom"/>
</dbReference>
<evidence type="ECO:0000256" key="10">
    <source>
        <dbReference type="ARBA" id="ARBA00022842"/>
    </source>
</evidence>
<dbReference type="PANTHER" id="PTHR11817">
    <property type="entry name" value="PYRUVATE KINASE"/>
    <property type="match status" value="1"/>
</dbReference>